<dbReference type="EMBL" id="UZAG01022135">
    <property type="protein sequence ID" value="VDO52598.1"/>
    <property type="molecule type" value="Genomic_DNA"/>
</dbReference>
<accession>A0A0R3RAV3</accession>
<keyword evidence="2" id="KW-1185">Reference proteome</keyword>
<dbReference type="Proteomes" id="UP000280834">
    <property type="component" value="Unassembled WGS sequence"/>
</dbReference>
<proteinExistence type="predicted"/>
<dbReference type="WBParaSite" id="BTMF_0001716901-mRNA-1">
    <property type="protein sequence ID" value="BTMF_0001716901-mRNA-1"/>
    <property type="gene ID" value="BTMF_0001716901"/>
</dbReference>
<dbReference type="AlphaFoldDB" id="A0A0R3RAV3"/>
<protein>
    <submittedName>
        <fullName evidence="1 3">Uncharacterized protein</fullName>
    </submittedName>
</protein>
<organism evidence="3">
    <name type="scientific">Brugia timori</name>
    <dbReference type="NCBI Taxonomy" id="42155"/>
    <lineage>
        <taxon>Eukaryota</taxon>
        <taxon>Metazoa</taxon>
        <taxon>Ecdysozoa</taxon>
        <taxon>Nematoda</taxon>
        <taxon>Chromadorea</taxon>
        <taxon>Rhabditida</taxon>
        <taxon>Spirurina</taxon>
        <taxon>Spiruromorpha</taxon>
        <taxon>Filarioidea</taxon>
        <taxon>Onchocercidae</taxon>
        <taxon>Brugia</taxon>
    </lineage>
</organism>
<gene>
    <name evidence="1" type="ORF">BTMF_LOCUS15139</name>
</gene>
<evidence type="ECO:0000313" key="1">
    <source>
        <dbReference type="EMBL" id="VDO52598.1"/>
    </source>
</evidence>
<reference evidence="1 2" key="2">
    <citation type="submission" date="2018-11" db="EMBL/GenBank/DDBJ databases">
        <authorList>
            <consortium name="Pathogen Informatics"/>
        </authorList>
    </citation>
    <scope>NUCLEOTIDE SEQUENCE [LARGE SCALE GENOMIC DNA]</scope>
</reference>
<evidence type="ECO:0000313" key="3">
    <source>
        <dbReference type="WBParaSite" id="BTMF_0001716901-mRNA-1"/>
    </source>
</evidence>
<evidence type="ECO:0000313" key="2">
    <source>
        <dbReference type="Proteomes" id="UP000280834"/>
    </source>
</evidence>
<sequence length="42" mass="4995">MYFIGSNKTYPTTVEHHQVSYQKQLKLVFLLVNVSLSRMHQQ</sequence>
<name>A0A0R3RAV3_9BILA</name>
<reference evidence="3" key="1">
    <citation type="submission" date="2017-02" db="UniProtKB">
        <authorList>
            <consortium name="WormBaseParasite"/>
        </authorList>
    </citation>
    <scope>IDENTIFICATION</scope>
</reference>